<dbReference type="GO" id="GO:0004803">
    <property type="term" value="F:transposase activity"/>
    <property type="evidence" value="ECO:0007669"/>
    <property type="project" value="InterPro"/>
</dbReference>
<dbReference type="HOGENOM" id="CLU_106261_2_0_5"/>
<dbReference type="Proteomes" id="UP000028181">
    <property type="component" value="Plasmid pHAMBI540a"/>
</dbReference>
<dbReference type="AlphaFoldDB" id="A0A068T0W4"/>
<dbReference type="eggNOG" id="COG2963">
    <property type="taxonomic scope" value="Bacteria"/>
</dbReference>
<name>A0A068T0W4_NEOGA</name>
<feature type="compositionally biased region" description="Low complexity" evidence="1">
    <location>
        <begin position="16"/>
        <end position="27"/>
    </location>
</feature>
<protein>
    <submittedName>
        <fullName evidence="2">SyrB family protein, putative</fullName>
    </submittedName>
</protein>
<keyword evidence="3" id="KW-1185">Reference proteome</keyword>
<geneLocation type="plasmid" evidence="3">
    <name>II</name>
</geneLocation>
<evidence type="ECO:0000313" key="2">
    <source>
        <dbReference type="EMBL" id="CDN52092.1"/>
    </source>
</evidence>
<dbReference type="EMBL" id="HG938354">
    <property type="protein sequence ID" value="CDN52092.1"/>
    <property type="molecule type" value="Genomic_DNA"/>
</dbReference>
<feature type="region of interest" description="Disordered" evidence="1">
    <location>
        <begin position="1"/>
        <end position="61"/>
    </location>
</feature>
<proteinExistence type="predicted"/>
<sequence length="152" mass="16883">MADEENIELSTVSATAESAPAPSVAKKAASRRKKASVEPVRATSKAASPTRSKRHSDEDKLEKLGQIDAQLANGVTLKDAVKIVGISDQTYYQWKKAVKSEDTIRKAPVPVPFTDDLAEFIQLEEENQRLRKLLAEKLRTENAELRRRLGLK</sequence>
<dbReference type="GO" id="GO:0003677">
    <property type="term" value="F:DNA binding"/>
    <property type="evidence" value="ECO:0007669"/>
    <property type="project" value="InterPro"/>
</dbReference>
<gene>
    <name evidence="2" type="ORF">RG540_PA14160</name>
</gene>
<dbReference type="KEGG" id="ngg:RG540_PA14160"/>
<evidence type="ECO:0000313" key="3">
    <source>
        <dbReference type="Proteomes" id="UP000028181"/>
    </source>
</evidence>
<dbReference type="InterPro" id="IPR009057">
    <property type="entry name" value="Homeodomain-like_sf"/>
</dbReference>
<dbReference type="GeneID" id="24260183"/>
<accession>A0A068T0W4</accession>
<evidence type="ECO:0000256" key="1">
    <source>
        <dbReference type="SAM" id="MobiDB-lite"/>
    </source>
</evidence>
<dbReference type="PATRIC" id="fig|1028800.3.peg.6064"/>
<dbReference type="InterPro" id="IPR002514">
    <property type="entry name" value="Transposase_8"/>
</dbReference>
<dbReference type="OrthoDB" id="8453701at2"/>
<dbReference type="GO" id="GO:0006313">
    <property type="term" value="P:DNA transposition"/>
    <property type="evidence" value="ECO:0007669"/>
    <property type="project" value="InterPro"/>
</dbReference>
<reference evidence="3" key="1">
    <citation type="journal article" date="2014" name="BMC Genomics">
        <title>Genome sequencing of two Neorhizobium galegae strains reveals a noeT gene responsible for the unusual acetylation of the nodulation factors.</title>
        <authorList>
            <person name="Osterman J."/>
            <person name="Marsh J."/>
            <person name="Laine P.K."/>
            <person name="Zeng Z."/>
            <person name="Alatalo E."/>
            <person name="Sullivan J.T."/>
            <person name="Young J.P."/>
            <person name="Thomas-Oates J."/>
            <person name="Paulin L."/>
            <person name="Lindstrom K."/>
        </authorList>
    </citation>
    <scope>NUCLEOTIDE SEQUENCE [LARGE SCALE GENOMIC DNA]</scope>
    <source>
        <strain evidence="3">HAMBI 540</strain>
    </source>
</reference>
<dbReference type="Pfam" id="PF01527">
    <property type="entry name" value="HTH_Tnp_1"/>
    <property type="match status" value="1"/>
</dbReference>
<dbReference type="SUPFAM" id="SSF46689">
    <property type="entry name" value="Homeodomain-like"/>
    <property type="match status" value="1"/>
</dbReference>
<dbReference type="RefSeq" id="WP_041365871.1">
    <property type="nucleotide sequence ID" value="NZ_HG938354.1"/>
</dbReference>
<keyword evidence="2" id="KW-0614">Plasmid</keyword>
<organism evidence="2 3">
    <name type="scientific">Neorhizobium galegae bv. orientalis str. HAMBI 540</name>
    <dbReference type="NCBI Taxonomy" id="1028800"/>
    <lineage>
        <taxon>Bacteria</taxon>
        <taxon>Pseudomonadati</taxon>
        <taxon>Pseudomonadota</taxon>
        <taxon>Alphaproteobacteria</taxon>
        <taxon>Hyphomicrobiales</taxon>
        <taxon>Rhizobiaceae</taxon>
        <taxon>Rhizobium/Agrobacterium group</taxon>
        <taxon>Neorhizobium</taxon>
    </lineage>
</organism>